<feature type="transmembrane region" description="Helical" evidence="8">
    <location>
        <begin position="301"/>
        <end position="322"/>
    </location>
</feature>
<dbReference type="PANTHER" id="PTHR43289:SF6">
    <property type="entry name" value="SERINE_THREONINE-PROTEIN KINASE NEKL-3"/>
    <property type="match status" value="1"/>
</dbReference>
<dbReference type="GO" id="GO:0004674">
    <property type="term" value="F:protein serine/threonine kinase activity"/>
    <property type="evidence" value="ECO:0007669"/>
    <property type="project" value="UniProtKB-KW"/>
</dbReference>
<dbReference type="EMBL" id="UGRY01000002">
    <property type="protein sequence ID" value="SUA73409.1"/>
    <property type="molecule type" value="Genomic_DNA"/>
</dbReference>
<proteinExistence type="predicted"/>
<dbReference type="SMART" id="SM00220">
    <property type="entry name" value="S_TKc"/>
    <property type="match status" value="1"/>
</dbReference>
<sequence>MGQVHRAYDTETDRVVALKVLPPDFADDPVYRERFRREAQAAAKLTEPHIIPIHAYGEIDGRLFLDMRLVEGIDMSTRLATDGPMSPTTAVSYVGQIAAALDAAHRAGLLHRDVKPSNVLTTADGFAYLIDFGIARGGDDSSLTTTGAAVGTFAYMAPERLAHDECDGRADVYSLACVLYECLAGAKPFPGDSVERQIAAHLSKPPPRPSLVDARIPATFDEVIAHGMAKDPAQRYPSAGALAAAAREALTGGVAEAGGGSSRTAATQLDTTPAPPPTPPYSHPVWTRTRATPGASTRRTVLAVSTGVALLLVAAVVIGLLVDRESSSAGPTGSASPGPPPLATTTVAATTGATTPPLTPTAPALGPWRADTTTEVATPESSAVGLANYVRDHYALLPSDTAAAWARLTPRYQDFVGGYAAYQDFWGTVGSVTVSEVSPNPADLTVTYRLSLRYADGRTGTETRRAQLVRADDAYRIDSTELVP</sequence>
<feature type="compositionally biased region" description="Pro residues" evidence="7">
    <location>
        <begin position="273"/>
        <end position="282"/>
    </location>
</feature>
<keyword evidence="3 10" id="KW-0808">Transferase</keyword>
<dbReference type="Pfam" id="PF00069">
    <property type="entry name" value="Pkinase"/>
    <property type="match status" value="1"/>
</dbReference>
<evidence type="ECO:0000256" key="4">
    <source>
        <dbReference type="ARBA" id="ARBA00022741"/>
    </source>
</evidence>
<keyword evidence="2" id="KW-0723">Serine/threonine-protein kinase</keyword>
<dbReference type="STRING" id="1406858.GCA_000710895_01139"/>
<keyword evidence="4" id="KW-0547">Nucleotide-binding</keyword>
<keyword evidence="8" id="KW-0472">Membrane</keyword>
<keyword evidence="8" id="KW-1133">Transmembrane helix</keyword>
<evidence type="ECO:0000256" key="6">
    <source>
        <dbReference type="ARBA" id="ARBA00022840"/>
    </source>
</evidence>
<evidence type="ECO:0000256" key="1">
    <source>
        <dbReference type="ARBA" id="ARBA00012513"/>
    </source>
</evidence>
<dbReference type="GO" id="GO:0005524">
    <property type="term" value="F:ATP binding"/>
    <property type="evidence" value="ECO:0007669"/>
    <property type="project" value="UniProtKB-KW"/>
</dbReference>
<gene>
    <name evidence="10" type="primary">pknH_2</name>
    <name evidence="10" type="ORF">NCTC1934_00850</name>
</gene>
<organism evidence="10 11">
    <name type="scientific">Nocardia otitidiscaviarum</name>
    <dbReference type="NCBI Taxonomy" id="1823"/>
    <lineage>
        <taxon>Bacteria</taxon>
        <taxon>Bacillati</taxon>
        <taxon>Actinomycetota</taxon>
        <taxon>Actinomycetes</taxon>
        <taxon>Mycobacteriales</taxon>
        <taxon>Nocardiaceae</taxon>
        <taxon>Nocardia</taxon>
    </lineage>
</organism>
<dbReference type="InterPro" id="IPR000719">
    <property type="entry name" value="Prot_kinase_dom"/>
</dbReference>
<dbReference type="Gene3D" id="3.30.200.20">
    <property type="entry name" value="Phosphorylase Kinase, domain 1"/>
    <property type="match status" value="1"/>
</dbReference>
<feature type="region of interest" description="Disordered" evidence="7">
    <location>
        <begin position="326"/>
        <end position="368"/>
    </location>
</feature>
<feature type="compositionally biased region" description="Low complexity" evidence="7">
    <location>
        <begin position="343"/>
        <end position="367"/>
    </location>
</feature>
<keyword evidence="6" id="KW-0067">ATP-binding</keyword>
<evidence type="ECO:0000313" key="11">
    <source>
        <dbReference type="Proteomes" id="UP000255467"/>
    </source>
</evidence>
<feature type="compositionally biased region" description="Low complexity" evidence="7">
    <location>
        <begin position="326"/>
        <end position="336"/>
    </location>
</feature>
<dbReference type="InterPro" id="IPR011009">
    <property type="entry name" value="Kinase-like_dom_sf"/>
</dbReference>
<name>A0A378YAL1_9NOCA</name>
<reference evidence="10 11" key="1">
    <citation type="submission" date="2018-06" db="EMBL/GenBank/DDBJ databases">
        <authorList>
            <consortium name="Pathogen Informatics"/>
            <person name="Doyle S."/>
        </authorList>
    </citation>
    <scope>NUCLEOTIDE SEQUENCE [LARGE SCALE GENOMIC DNA]</scope>
    <source>
        <strain evidence="10 11">NCTC1934</strain>
    </source>
</reference>
<evidence type="ECO:0000256" key="8">
    <source>
        <dbReference type="SAM" id="Phobius"/>
    </source>
</evidence>
<dbReference type="InterPro" id="IPR008271">
    <property type="entry name" value="Ser/Thr_kinase_AS"/>
</dbReference>
<dbReference type="PROSITE" id="PS00108">
    <property type="entry name" value="PROTEIN_KINASE_ST"/>
    <property type="match status" value="1"/>
</dbReference>
<dbReference type="FunFam" id="1.10.510.10:FF:000021">
    <property type="entry name" value="Serine/threonine protein kinase"/>
    <property type="match status" value="1"/>
</dbReference>
<keyword evidence="11" id="KW-1185">Reference proteome</keyword>
<dbReference type="EC" id="2.7.11.1" evidence="1"/>
<evidence type="ECO:0000256" key="2">
    <source>
        <dbReference type="ARBA" id="ARBA00022527"/>
    </source>
</evidence>
<dbReference type="CDD" id="cd14014">
    <property type="entry name" value="STKc_PknB_like"/>
    <property type="match status" value="1"/>
</dbReference>
<evidence type="ECO:0000313" key="10">
    <source>
        <dbReference type="EMBL" id="SUA73409.1"/>
    </source>
</evidence>
<feature type="domain" description="Protein kinase" evidence="9">
    <location>
        <begin position="1"/>
        <end position="250"/>
    </location>
</feature>
<dbReference type="Proteomes" id="UP000255467">
    <property type="component" value="Unassembled WGS sequence"/>
</dbReference>
<evidence type="ECO:0000259" key="9">
    <source>
        <dbReference type="PROSITE" id="PS50011"/>
    </source>
</evidence>
<dbReference type="AlphaFoldDB" id="A0A378YAL1"/>
<evidence type="ECO:0000256" key="3">
    <source>
        <dbReference type="ARBA" id="ARBA00022679"/>
    </source>
</evidence>
<dbReference type="Gene3D" id="1.10.510.10">
    <property type="entry name" value="Transferase(Phosphotransferase) domain 1"/>
    <property type="match status" value="1"/>
</dbReference>
<evidence type="ECO:0000256" key="7">
    <source>
        <dbReference type="SAM" id="MobiDB-lite"/>
    </source>
</evidence>
<feature type="region of interest" description="Disordered" evidence="7">
    <location>
        <begin position="254"/>
        <end position="286"/>
    </location>
</feature>
<dbReference type="SUPFAM" id="SSF56112">
    <property type="entry name" value="Protein kinase-like (PK-like)"/>
    <property type="match status" value="1"/>
</dbReference>
<keyword evidence="5 10" id="KW-0418">Kinase</keyword>
<dbReference type="PROSITE" id="PS50011">
    <property type="entry name" value="PROTEIN_KINASE_DOM"/>
    <property type="match status" value="1"/>
</dbReference>
<protein>
    <recommendedName>
        <fullName evidence="1">non-specific serine/threonine protein kinase</fullName>
        <ecNumber evidence="1">2.7.11.1</ecNumber>
    </recommendedName>
</protein>
<accession>A0A378YAL1</accession>
<dbReference type="PANTHER" id="PTHR43289">
    <property type="entry name" value="MITOGEN-ACTIVATED PROTEIN KINASE KINASE KINASE 20-RELATED"/>
    <property type="match status" value="1"/>
</dbReference>
<evidence type="ECO:0000256" key="5">
    <source>
        <dbReference type="ARBA" id="ARBA00022777"/>
    </source>
</evidence>
<keyword evidence="8" id="KW-0812">Transmembrane</keyword>